<comment type="similarity">
    <text evidence="1">Belongs to the NAD(P)-dependent epimerase/dehydratase family.</text>
</comment>
<name>A0A1J5PF50_9ZZZZ</name>
<dbReference type="GO" id="GO:0016491">
    <property type="term" value="F:oxidoreductase activity"/>
    <property type="evidence" value="ECO:0007669"/>
    <property type="project" value="UniProtKB-KW"/>
</dbReference>
<proteinExistence type="inferred from homology"/>
<dbReference type="Pfam" id="PF01370">
    <property type="entry name" value="Epimerase"/>
    <property type="match status" value="1"/>
</dbReference>
<gene>
    <name evidence="3" type="primary">rfbJ_2</name>
    <name evidence="3" type="ORF">GALL_490000</name>
</gene>
<accession>A0A1J5PF50</accession>
<feature type="domain" description="NAD-dependent epimerase/dehydratase" evidence="2">
    <location>
        <begin position="53"/>
        <end position="267"/>
    </location>
</feature>
<dbReference type="PANTHER" id="PTHR43000">
    <property type="entry name" value="DTDP-D-GLUCOSE 4,6-DEHYDRATASE-RELATED"/>
    <property type="match status" value="1"/>
</dbReference>
<evidence type="ECO:0000256" key="1">
    <source>
        <dbReference type="ARBA" id="ARBA00007637"/>
    </source>
</evidence>
<organism evidence="3">
    <name type="scientific">mine drainage metagenome</name>
    <dbReference type="NCBI Taxonomy" id="410659"/>
    <lineage>
        <taxon>unclassified sequences</taxon>
        <taxon>metagenomes</taxon>
        <taxon>ecological metagenomes</taxon>
    </lineage>
</organism>
<comment type="caution">
    <text evidence="3">The sequence shown here is derived from an EMBL/GenBank/DDBJ whole genome shotgun (WGS) entry which is preliminary data.</text>
</comment>
<dbReference type="EC" id="1.1.1.341" evidence="3"/>
<keyword evidence="3" id="KW-0560">Oxidoreductase</keyword>
<dbReference type="AlphaFoldDB" id="A0A1J5PF50"/>
<dbReference type="Gene3D" id="3.40.50.720">
    <property type="entry name" value="NAD(P)-binding Rossmann-like Domain"/>
    <property type="match status" value="1"/>
</dbReference>
<evidence type="ECO:0000313" key="3">
    <source>
        <dbReference type="EMBL" id="OIQ69400.1"/>
    </source>
</evidence>
<dbReference type="InterPro" id="IPR001509">
    <property type="entry name" value="Epimerase_deHydtase"/>
</dbReference>
<reference evidence="3" key="1">
    <citation type="submission" date="2016-10" db="EMBL/GenBank/DDBJ databases">
        <title>Sequence of Gallionella enrichment culture.</title>
        <authorList>
            <person name="Poehlein A."/>
            <person name="Muehling M."/>
            <person name="Daniel R."/>
        </authorList>
    </citation>
    <scope>NUCLEOTIDE SEQUENCE</scope>
</reference>
<evidence type="ECO:0000259" key="2">
    <source>
        <dbReference type="Pfam" id="PF01370"/>
    </source>
</evidence>
<dbReference type="InterPro" id="IPR036291">
    <property type="entry name" value="NAD(P)-bd_dom_sf"/>
</dbReference>
<dbReference type="EMBL" id="MLJW01004750">
    <property type="protein sequence ID" value="OIQ69400.1"/>
    <property type="molecule type" value="Genomic_DNA"/>
</dbReference>
<dbReference type="SUPFAM" id="SSF51735">
    <property type="entry name" value="NAD(P)-binding Rossmann-fold domains"/>
    <property type="match status" value="1"/>
</dbReference>
<sequence length="358" mass="39432">MIAVFAGILRALHGLMQTRYSPHVTLVSWHLLILVVRSYSGRENEGMVDPRVALVTGGTGFVGANLIRKLVNDGWDVHIVVRPGSDLGMLADIEQTIRVHVHDGSTEQLIEIVKFASPQIVFHLASLFLAQHTPQDIAPLINSNLLFSTQLVEAMSVNGVPYLINTGTSWQHYENKDYSPVCLYAATKQAFEAVLAYYVDAAKLSAVTLQLFDTYGPNDPRAKLFTLLRKTARSREPLLMSPGEQLIDIVYIDDVLAAYLLAAERLLQKRVGSHEIYAVTSGQPVKLRDLVETYGQITGQPLAVEWGARSYRPREVMLPWNKGKVVPGWQPKVELAAGIALMEQQLLSPATIVPTGGG</sequence>
<protein>
    <submittedName>
        <fullName evidence="3">CDP-abequose synthase</fullName>
        <ecNumber evidence="3">1.1.1.341</ecNumber>
    </submittedName>
</protein>